<dbReference type="PANTHER" id="PTHR30622:SF3">
    <property type="entry name" value="UNDECAPRENYL-DIPHOSPHATASE"/>
    <property type="match status" value="1"/>
</dbReference>
<feature type="transmembrane region" description="Helical" evidence="17">
    <location>
        <begin position="222"/>
        <end position="243"/>
    </location>
</feature>
<dbReference type="GO" id="GO:0071555">
    <property type="term" value="P:cell wall organization"/>
    <property type="evidence" value="ECO:0007669"/>
    <property type="project" value="UniProtKB-KW"/>
</dbReference>
<dbReference type="PANTHER" id="PTHR30622">
    <property type="entry name" value="UNDECAPRENYL-DIPHOSPHATASE"/>
    <property type="match status" value="1"/>
</dbReference>
<keyword evidence="12 17" id="KW-0046">Antibiotic resistance</keyword>
<evidence type="ECO:0000256" key="2">
    <source>
        <dbReference type="ARBA" id="ARBA00010621"/>
    </source>
</evidence>
<keyword evidence="6 17" id="KW-0812">Transmembrane</keyword>
<evidence type="ECO:0000256" key="1">
    <source>
        <dbReference type="ARBA" id="ARBA00004651"/>
    </source>
</evidence>
<organism evidence="18 19">
    <name type="scientific">Blautia obeum ATCC 29174</name>
    <dbReference type="NCBI Taxonomy" id="411459"/>
    <lineage>
        <taxon>Bacteria</taxon>
        <taxon>Bacillati</taxon>
        <taxon>Bacillota</taxon>
        <taxon>Clostridia</taxon>
        <taxon>Lachnospirales</taxon>
        <taxon>Lachnospiraceae</taxon>
        <taxon>Blautia</taxon>
    </lineage>
</organism>
<keyword evidence="8 17" id="KW-0133">Cell shape</keyword>
<dbReference type="NCBIfam" id="TIGR00753">
    <property type="entry name" value="undec_PP_bacA"/>
    <property type="match status" value="1"/>
</dbReference>
<dbReference type="EC" id="3.6.1.27" evidence="3 17"/>
<evidence type="ECO:0000256" key="17">
    <source>
        <dbReference type="HAMAP-Rule" id="MF_01006"/>
    </source>
</evidence>
<evidence type="ECO:0000256" key="16">
    <source>
        <dbReference type="ARBA" id="ARBA00047594"/>
    </source>
</evidence>
<feature type="transmembrane region" description="Helical" evidence="17">
    <location>
        <begin position="58"/>
        <end position="76"/>
    </location>
</feature>
<evidence type="ECO:0000313" key="18">
    <source>
        <dbReference type="EMBL" id="EDM86113.1"/>
    </source>
</evidence>
<sequence>MKNKTERKRNMSVLEFIKVVILGIVEGITEWLPISSTGHMILVDEFIKMDMTTEFKDFFLVVIQLGAILAVVVLYWSKLWPFYIRQIPKKKKAQIARKNPFSRIVLTFVEKFCDKDKWILWFKIIVACIPTIVIALPFNDFIEEKFNNYVVVAIALIVYGVIFIIVENYNKRRKPICTSLEDLSFATAFKIGIFQVLSVIPGTSRSGSTIIGGILVGTSRTVAAEFTFFLAIPVMFGASLLKLVKFGFTFTPAEVLTLVTGVVVAFFVSIIAIKFLMGYIKKHDFKAFGWYRIVLGVLVMGYFVGKISLDN</sequence>
<comment type="caution">
    <text evidence="18">The sequence shown here is derived from an EMBL/GenBank/DDBJ whole genome shotgun (WGS) entry which is preliminary data.</text>
</comment>
<dbReference type="eggNOG" id="COG1968">
    <property type="taxonomic scope" value="Bacteria"/>
</dbReference>
<name>A5ZWF9_9FIRM</name>
<evidence type="ECO:0000256" key="12">
    <source>
        <dbReference type="ARBA" id="ARBA00023251"/>
    </source>
</evidence>
<reference evidence="18 19" key="2">
    <citation type="submission" date="2007-04" db="EMBL/GenBank/DDBJ databases">
        <title>Draft genome sequence of Ruminococcus obeum (ATCC 29174).</title>
        <authorList>
            <person name="Sudarsanam P."/>
            <person name="Ley R."/>
            <person name="Guruge J."/>
            <person name="Turnbaugh P.J."/>
            <person name="Mahowald M."/>
            <person name="Liep D."/>
            <person name="Gordon J."/>
        </authorList>
    </citation>
    <scope>NUCLEOTIDE SEQUENCE [LARGE SCALE GENOMIC DNA]</scope>
    <source>
        <strain evidence="18 19">ATCC 29174</strain>
    </source>
</reference>
<comment type="similarity">
    <text evidence="2 17">Belongs to the UppP family.</text>
</comment>
<feature type="transmembrane region" description="Helical" evidence="17">
    <location>
        <begin position="148"/>
        <end position="166"/>
    </location>
</feature>
<dbReference type="SUPFAM" id="SSF82866">
    <property type="entry name" value="Multidrug efflux transporter AcrB transmembrane domain"/>
    <property type="match status" value="1"/>
</dbReference>
<dbReference type="Pfam" id="PF02673">
    <property type="entry name" value="BacA"/>
    <property type="match status" value="1"/>
</dbReference>
<reference evidence="18 19" key="1">
    <citation type="submission" date="2007-03" db="EMBL/GenBank/DDBJ databases">
        <authorList>
            <person name="Fulton L."/>
            <person name="Clifton S."/>
            <person name="Fulton B."/>
            <person name="Xu J."/>
            <person name="Minx P."/>
            <person name="Pepin K.H."/>
            <person name="Johnson M."/>
            <person name="Thiruvilangam P."/>
            <person name="Bhonagiri V."/>
            <person name="Nash W.E."/>
            <person name="Mardis E.R."/>
            <person name="Wilson R.K."/>
        </authorList>
    </citation>
    <scope>NUCLEOTIDE SEQUENCE [LARGE SCALE GENOMIC DNA]</scope>
    <source>
        <strain evidence="18 19">ATCC 29174</strain>
    </source>
</reference>
<keyword evidence="13 17" id="KW-0961">Cell wall biogenesis/degradation</keyword>
<dbReference type="GO" id="GO:0005886">
    <property type="term" value="C:plasma membrane"/>
    <property type="evidence" value="ECO:0007669"/>
    <property type="project" value="UniProtKB-SubCell"/>
</dbReference>
<evidence type="ECO:0000256" key="14">
    <source>
        <dbReference type="ARBA" id="ARBA00032707"/>
    </source>
</evidence>
<comment type="miscellaneous">
    <text evidence="17">Bacitracin is thought to be involved in the inhibition of peptidoglycan synthesis by sequestering undecaprenyl diphosphate, thereby reducing the pool of lipid carrier available.</text>
</comment>
<evidence type="ECO:0000256" key="8">
    <source>
        <dbReference type="ARBA" id="ARBA00022960"/>
    </source>
</evidence>
<evidence type="ECO:0000313" key="19">
    <source>
        <dbReference type="Proteomes" id="UP000006002"/>
    </source>
</evidence>
<comment type="catalytic activity">
    <reaction evidence="16 17">
        <text>di-trans,octa-cis-undecaprenyl diphosphate + H2O = di-trans,octa-cis-undecaprenyl phosphate + phosphate + H(+)</text>
        <dbReference type="Rhea" id="RHEA:28094"/>
        <dbReference type="ChEBI" id="CHEBI:15377"/>
        <dbReference type="ChEBI" id="CHEBI:15378"/>
        <dbReference type="ChEBI" id="CHEBI:43474"/>
        <dbReference type="ChEBI" id="CHEBI:58405"/>
        <dbReference type="ChEBI" id="CHEBI:60392"/>
        <dbReference type="EC" id="3.6.1.27"/>
    </reaction>
</comment>
<keyword evidence="5 17" id="KW-1003">Cell membrane</keyword>
<evidence type="ECO:0000256" key="3">
    <source>
        <dbReference type="ARBA" id="ARBA00012374"/>
    </source>
</evidence>
<evidence type="ECO:0000256" key="15">
    <source>
        <dbReference type="ARBA" id="ARBA00032932"/>
    </source>
</evidence>
<evidence type="ECO:0000256" key="5">
    <source>
        <dbReference type="ARBA" id="ARBA00022475"/>
    </source>
</evidence>
<dbReference type="GO" id="GO:0008360">
    <property type="term" value="P:regulation of cell shape"/>
    <property type="evidence" value="ECO:0007669"/>
    <property type="project" value="UniProtKB-KW"/>
</dbReference>
<keyword evidence="11 17" id="KW-0472">Membrane</keyword>
<dbReference type="GO" id="GO:0050380">
    <property type="term" value="F:undecaprenyl-diphosphatase activity"/>
    <property type="evidence" value="ECO:0007669"/>
    <property type="project" value="UniProtKB-UniRule"/>
</dbReference>
<keyword evidence="10 17" id="KW-1133">Transmembrane helix</keyword>
<evidence type="ECO:0000256" key="7">
    <source>
        <dbReference type="ARBA" id="ARBA00022801"/>
    </source>
</evidence>
<dbReference type="AlphaFoldDB" id="A5ZWF9"/>
<dbReference type="NCBIfam" id="NF001390">
    <property type="entry name" value="PRK00281.1-4"/>
    <property type="match status" value="1"/>
</dbReference>
<comment type="function">
    <text evidence="17">Catalyzes the dephosphorylation of undecaprenyl diphosphate (UPP). Confers resistance to bacitracin.</text>
</comment>
<keyword evidence="9 17" id="KW-0573">Peptidoglycan synthesis</keyword>
<accession>A5ZWF9</accession>
<feature type="transmembrane region" description="Helical" evidence="17">
    <location>
        <begin position="118"/>
        <end position="136"/>
    </location>
</feature>
<keyword evidence="7 17" id="KW-0378">Hydrolase</keyword>
<evidence type="ECO:0000256" key="6">
    <source>
        <dbReference type="ARBA" id="ARBA00022692"/>
    </source>
</evidence>
<evidence type="ECO:0000256" key="10">
    <source>
        <dbReference type="ARBA" id="ARBA00022989"/>
    </source>
</evidence>
<evidence type="ECO:0000256" key="9">
    <source>
        <dbReference type="ARBA" id="ARBA00022984"/>
    </source>
</evidence>
<feature type="transmembrane region" description="Helical" evidence="17">
    <location>
        <begin position="255"/>
        <end position="277"/>
    </location>
</feature>
<evidence type="ECO:0000256" key="4">
    <source>
        <dbReference type="ARBA" id="ARBA00021581"/>
    </source>
</evidence>
<evidence type="ECO:0000256" key="11">
    <source>
        <dbReference type="ARBA" id="ARBA00023136"/>
    </source>
</evidence>
<feature type="transmembrane region" description="Helical" evidence="17">
    <location>
        <begin position="289"/>
        <end position="309"/>
    </location>
</feature>
<dbReference type="HAMAP" id="MF_01006">
    <property type="entry name" value="Undec_diphosphatase"/>
    <property type="match status" value="1"/>
</dbReference>
<proteinExistence type="inferred from homology"/>
<dbReference type="HOGENOM" id="CLU_060296_2_0_9"/>
<dbReference type="InterPro" id="IPR003824">
    <property type="entry name" value="UppP"/>
</dbReference>
<feature type="transmembrane region" description="Helical" evidence="17">
    <location>
        <begin position="12"/>
        <end position="34"/>
    </location>
</feature>
<protein>
    <recommendedName>
        <fullName evidence="4 17">Undecaprenyl-diphosphatase</fullName>
        <ecNumber evidence="3 17">3.6.1.27</ecNumber>
    </recommendedName>
    <alternativeName>
        <fullName evidence="15 17">Bacitracin resistance protein</fullName>
    </alternativeName>
    <alternativeName>
        <fullName evidence="14 17">Undecaprenyl pyrophosphate phosphatase</fullName>
    </alternativeName>
</protein>
<dbReference type="EMBL" id="AAVO02000019">
    <property type="protein sequence ID" value="EDM86113.1"/>
    <property type="molecule type" value="Genomic_DNA"/>
</dbReference>
<dbReference type="GO" id="GO:0009252">
    <property type="term" value="P:peptidoglycan biosynthetic process"/>
    <property type="evidence" value="ECO:0007669"/>
    <property type="project" value="UniProtKB-KW"/>
</dbReference>
<dbReference type="Proteomes" id="UP000006002">
    <property type="component" value="Unassembled WGS sequence"/>
</dbReference>
<gene>
    <name evidence="17 18" type="primary">uppP</name>
    <name evidence="18" type="ORF">RUMOBE_03352</name>
</gene>
<evidence type="ECO:0000256" key="13">
    <source>
        <dbReference type="ARBA" id="ARBA00023316"/>
    </source>
</evidence>
<dbReference type="NCBIfam" id="NF001391">
    <property type="entry name" value="PRK00281.1-5"/>
    <property type="match status" value="1"/>
</dbReference>
<comment type="subcellular location">
    <subcellularLocation>
        <location evidence="1 17">Cell membrane</location>
        <topology evidence="1 17">Multi-pass membrane protein</topology>
    </subcellularLocation>
</comment>
<dbReference type="GO" id="GO:0046677">
    <property type="term" value="P:response to antibiotic"/>
    <property type="evidence" value="ECO:0007669"/>
    <property type="project" value="UniProtKB-UniRule"/>
</dbReference>